<dbReference type="PANTHER" id="PTHR24567:SF26">
    <property type="entry name" value="REGULATORY PROTEIN YEIL"/>
    <property type="match status" value="1"/>
</dbReference>
<keyword evidence="3" id="KW-0804">Transcription</keyword>
<evidence type="ECO:0000259" key="5">
    <source>
        <dbReference type="PROSITE" id="PS51063"/>
    </source>
</evidence>
<dbReference type="SMART" id="SM00100">
    <property type="entry name" value="cNMP"/>
    <property type="match status" value="1"/>
</dbReference>
<keyword evidence="1" id="KW-0805">Transcription regulation</keyword>
<dbReference type="STRING" id="879305.HMPREF9290_1169"/>
<dbReference type="SMART" id="SM00419">
    <property type="entry name" value="HTH_CRP"/>
    <property type="match status" value="1"/>
</dbReference>
<protein>
    <submittedName>
        <fullName evidence="6">Cyclic nucleotide-binding domain protein</fullName>
    </submittedName>
</protein>
<dbReference type="InterPro" id="IPR012318">
    <property type="entry name" value="HTH_CRP"/>
</dbReference>
<dbReference type="GO" id="GO:0005829">
    <property type="term" value="C:cytosol"/>
    <property type="evidence" value="ECO:0007669"/>
    <property type="project" value="TreeGrafter"/>
</dbReference>
<evidence type="ECO:0000313" key="7">
    <source>
        <dbReference type="Proteomes" id="UP000005286"/>
    </source>
</evidence>
<dbReference type="EMBL" id="AEXM01000013">
    <property type="protein sequence ID" value="EGC82264.1"/>
    <property type="molecule type" value="Genomic_DNA"/>
</dbReference>
<organism evidence="6 7">
    <name type="scientific">Anaerococcus prevotii ACS-065-V-Col13</name>
    <dbReference type="NCBI Taxonomy" id="879305"/>
    <lineage>
        <taxon>Bacteria</taxon>
        <taxon>Bacillati</taxon>
        <taxon>Bacillota</taxon>
        <taxon>Tissierellia</taxon>
        <taxon>Tissierellales</taxon>
        <taxon>Peptoniphilaceae</taxon>
        <taxon>Anaerococcus</taxon>
    </lineage>
</organism>
<dbReference type="eggNOG" id="COG0664">
    <property type="taxonomic scope" value="Bacteria"/>
</dbReference>
<dbReference type="PROSITE" id="PS50042">
    <property type="entry name" value="CNMP_BINDING_3"/>
    <property type="match status" value="1"/>
</dbReference>
<dbReference type="InterPro" id="IPR050397">
    <property type="entry name" value="Env_Response_Regulators"/>
</dbReference>
<gene>
    <name evidence="6" type="ORF">HMPREF9290_1169</name>
</gene>
<dbReference type="Pfam" id="PF00027">
    <property type="entry name" value="cNMP_binding"/>
    <property type="match status" value="1"/>
</dbReference>
<dbReference type="GO" id="GO:0003677">
    <property type="term" value="F:DNA binding"/>
    <property type="evidence" value="ECO:0007669"/>
    <property type="project" value="UniProtKB-KW"/>
</dbReference>
<dbReference type="PATRIC" id="fig|879305.3.peg.708"/>
<dbReference type="Proteomes" id="UP000005286">
    <property type="component" value="Unassembled WGS sequence"/>
</dbReference>
<evidence type="ECO:0000256" key="3">
    <source>
        <dbReference type="ARBA" id="ARBA00023163"/>
    </source>
</evidence>
<dbReference type="SUPFAM" id="SSF46785">
    <property type="entry name" value="Winged helix' DNA-binding domain"/>
    <property type="match status" value="1"/>
</dbReference>
<evidence type="ECO:0000256" key="1">
    <source>
        <dbReference type="ARBA" id="ARBA00023015"/>
    </source>
</evidence>
<dbReference type="InterPro" id="IPR014710">
    <property type="entry name" value="RmlC-like_jellyroll"/>
</dbReference>
<evidence type="ECO:0000313" key="6">
    <source>
        <dbReference type="EMBL" id="EGC82264.1"/>
    </source>
</evidence>
<dbReference type="PROSITE" id="PS51063">
    <property type="entry name" value="HTH_CRP_2"/>
    <property type="match status" value="1"/>
</dbReference>
<dbReference type="Gene3D" id="2.60.120.10">
    <property type="entry name" value="Jelly Rolls"/>
    <property type="match status" value="1"/>
</dbReference>
<dbReference type="GO" id="GO:0003700">
    <property type="term" value="F:DNA-binding transcription factor activity"/>
    <property type="evidence" value="ECO:0007669"/>
    <property type="project" value="InterPro"/>
</dbReference>
<feature type="domain" description="Cyclic nucleotide-binding" evidence="4">
    <location>
        <begin position="8"/>
        <end position="81"/>
    </location>
</feature>
<dbReference type="AlphaFoldDB" id="F0GV76"/>
<dbReference type="RefSeq" id="WP_004834682.1">
    <property type="nucleotide sequence ID" value="NZ_AEXM01000013.1"/>
</dbReference>
<dbReference type="InterPro" id="IPR018335">
    <property type="entry name" value="Tscrpt_reg_HTH_Crp-type_CS"/>
</dbReference>
<sequence length="215" mass="24547">MDLRKIPIFKNLSEDEIKEIQDIAIIEEKTFEKGSHIFKKGDIKEDFYYLVEGSIKVYKIDPEGKRYIIASFNKPVIFGEVYSYLKEPFDFWAEADKDSTVIVISDFRNLLKSLKSRSLGLNFIDLLARKSLSLSKKNQINSQSTLEQKIAAYILENEIDGIVRLNISREELADYLAVTRPSLSRSLSAMVKEGLIAIKDKQITIENMGGLKSIV</sequence>
<proteinExistence type="predicted"/>
<reference evidence="6 7" key="1">
    <citation type="submission" date="2011-01" db="EMBL/GenBank/DDBJ databases">
        <authorList>
            <person name="Durkin A.S."/>
            <person name="Madupu R."/>
            <person name="Torralba M."/>
            <person name="Gillis M."/>
            <person name="Methe B."/>
            <person name="Sutton G."/>
            <person name="Nelson K.E."/>
        </authorList>
    </citation>
    <scope>NUCLEOTIDE SEQUENCE [LARGE SCALE GENOMIC DNA]</scope>
    <source>
        <strain evidence="6 7">ACS-065-V-Col13</strain>
    </source>
</reference>
<feature type="domain" description="HTH crp-type" evidence="5">
    <location>
        <begin position="144"/>
        <end position="209"/>
    </location>
</feature>
<comment type="caution">
    <text evidence="6">The sequence shown here is derived from an EMBL/GenBank/DDBJ whole genome shotgun (WGS) entry which is preliminary data.</text>
</comment>
<evidence type="ECO:0000259" key="4">
    <source>
        <dbReference type="PROSITE" id="PS50042"/>
    </source>
</evidence>
<dbReference type="PROSITE" id="PS00042">
    <property type="entry name" value="HTH_CRP_1"/>
    <property type="match status" value="1"/>
</dbReference>
<keyword evidence="7" id="KW-1185">Reference proteome</keyword>
<dbReference type="CDD" id="cd00038">
    <property type="entry name" value="CAP_ED"/>
    <property type="match status" value="1"/>
</dbReference>
<dbReference type="InterPro" id="IPR036390">
    <property type="entry name" value="WH_DNA-bd_sf"/>
</dbReference>
<dbReference type="InterPro" id="IPR018490">
    <property type="entry name" value="cNMP-bd_dom_sf"/>
</dbReference>
<dbReference type="SUPFAM" id="SSF51206">
    <property type="entry name" value="cAMP-binding domain-like"/>
    <property type="match status" value="1"/>
</dbReference>
<evidence type="ECO:0000256" key="2">
    <source>
        <dbReference type="ARBA" id="ARBA00023125"/>
    </source>
</evidence>
<dbReference type="Pfam" id="PF13545">
    <property type="entry name" value="HTH_Crp_2"/>
    <property type="match status" value="1"/>
</dbReference>
<keyword evidence="2" id="KW-0238">DNA-binding</keyword>
<accession>F0GV76</accession>
<name>F0GV76_9FIRM</name>
<dbReference type="PANTHER" id="PTHR24567">
    <property type="entry name" value="CRP FAMILY TRANSCRIPTIONAL REGULATORY PROTEIN"/>
    <property type="match status" value="1"/>
</dbReference>
<dbReference type="InterPro" id="IPR000595">
    <property type="entry name" value="cNMP-bd_dom"/>
</dbReference>